<protein>
    <submittedName>
        <fullName evidence="2">Uncharacterized protein</fullName>
    </submittedName>
</protein>
<keyword evidence="1" id="KW-1133">Transmembrane helix</keyword>
<proteinExistence type="predicted"/>
<feature type="transmembrane region" description="Helical" evidence="1">
    <location>
        <begin position="35"/>
        <end position="55"/>
    </location>
</feature>
<keyword evidence="3" id="KW-1185">Reference proteome</keyword>
<name>A0ABW7Z2U2_9ACTN</name>
<organism evidence="2 3">
    <name type="scientific">Nonomuraea typhae</name>
    <dbReference type="NCBI Taxonomy" id="2603600"/>
    <lineage>
        <taxon>Bacteria</taxon>
        <taxon>Bacillati</taxon>
        <taxon>Actinomycetota</taxon>
        <taxon>Actinomycetes</taxon>
        <taxon>Streptosporangiales</taxon>
        <taxon>Streptosporangiaceae</taxon>
        <taxon>Nonomuraea</taxon>
    </lineage>
</organism>
<keyword evidence="1" id="KW-0812">Transmembrane</keyword>
<dbReference type="Proteomes" id="UP001612741">
    <property type="component" value="Unassembled WGS sequence"/>
</dbReference>
<reference evidence="2 3" key="1">
    <citation type="submission" date="2024-10" db="EMBL/GenBank/DDBJ databases">
        <title>The Natural Products Discovery Center: Release of the First 8490 Sequenced Strains for Exploring Actinobacteria Biosynthetic Diversity.</title>
        <authorList>
            <person name="Kalkreuter E."/>
            <person name="Kautsar S.A."/>
            <person name="Yang D."/>
            <person name="Bader C.D."/>
            <person name="Teijaro C.N."/>
            <person name="Fluegel L."/>
            <person name="Davis C.M."/>
            <person name="Simpson J.R."/>
            <person name="Lauterbach L."/>
            <person name="Steele A.D."/>
            <person name="Gui C."/>
            <person name="Meng S."/>
            <person name="Li G."/>
            <person name="Viehrig K."/>
            <person name="Ye F."/>
            <person name="Su P."/>
            <person name="Kiefer A.F."/>
            <person name="Nichols A."/>
            <person name="Cepeda A.J."/>
            <person name="Yan W."/>
            <person name="Fan B."/>
            <person name="Jiang Y."/>
            <person name="Adhikari A."/>
            <person name="Zheng C.-J."/>
            <person name="Schuster L."/>
            <person name="Cowan T.M."/>
            <person name="Smanski M.J."/>
            <person name="Chevrette M.G."/>
            <person name="De Carvalho L.P.S."/>
            <person name="Shen B."/>
        </authorList>
    </citation>
    <scope>NUCLEOTIDE SEQUENCE [LARGE SCALE GENOMIC DNA]</scope>
    <source>
        <strain evidence="2 3">NPDC050545</strain>
    </source>
</reference>
<comment type="caution">
    <text evidence="2">The sequence shown here is derived from an EMBL/GenBank/DDBJ whole genome shotgun (WGS) entry which is preliminary data.</text>
</comment>
<evidence type="ECO:0000313" key="3">
    <source>
        <dbReference type="Proteomes" id="UP001612741"/>
    </source>
</evidence>
<sequence length="62" mass="6317">MTSNTTFRAILWIVLTVSAATNVIAGNVLSGTTWIGYIAGGVAVACIAGLIASHVRGRKQGS</sequence>
<evidence type="ECO:0000256" key="1">
    <source>
        <dbReference type="SAM" id="Phobius"/>
    </source>
</evidence>
<dbReference type="RefSeq" id="WP_397087226.1">
    <property type="nucleotide sequence ID" value="NZ_JBITGY010000009.1"/>
</dbReference>
<keyword evidence="1" id="KW-0472">Membrane</keyword>
<dbReference type="EMBL" id="JBITGY010000009">
    <property type="protein sequence ID" value="MFI6502160.1"/>
    <property type="molecule type" value="Genomic_DNA"/>
</dbReference>
<gene>
    <name evidence="2" type="ORF">ACIBG2_32615</name>
</gene>
<accession>A0ABW7Z2U2</accession>
<evidence type="ECO:0000313" key="2">
    <source>
        <dbReference type="EMBL" id="MFI6502160.1"/>
    </source>
</evidence>